<sequence>MSMTEQEARAWIEGCVPRGTMTGLEKFVAMILDEMPRQNLIAASTAEHIWSRHIVDSAQLVPMVGGGGPLRWIDLGSGAGFPGMVVALMLPEVRMTLVESRRKRIDFLRFMAESLGIADRVAVAGQRLEMLDSSPYDVISARAFAPLDRLLPLAHRFSHDATLWLLPKGRSAASELEAVTTSWQGDFRVVPSKTDPDAAIIVASQVQPQGKGQKGRR</sequence>
<evidence type="ECO:0000256" key="2">
    <source>
        <dbReference type="ARBA" id="ARBA00022552"/>
    </source>
</evidence>
<keyword evidence="8" id="KW-1185">Reference proteome</keyword>
<dbReference type="Gene3D" id="3.40.50.150">
    <property type="entry name" value="Vaccinia Virus protein VP39"/>
    <property type="match status" value="1"/>
</dbReference>
<evidence type="ECO:0000256" key="6">
    <source>
        <dbReference type="HAMAP-Rule" id="MF_00074"/>
    </source>
</evidence>
<comment type="caution">
    <text evidence="6">Lacks conserved residue(s) required for the propagation of feature annotation.</text>
</comment>
<dbReference type="GO" id="GO:0005829">
    <property type="term" value="C:cytosol"/>
    <property type="evidence" value="ECO:0007669"/>
    <property type="project" value="TreeGrafter"/>
</dbReference>
<comment type="similarity">
    <text evidence="6">Belongs to the methyltransferase superfamily. RNA methyltransferase RsmG family.</text>
</comment>
<feature type="binding site" evidence="6">
    <location>
        <position position="76"/>
    </location>
    <ligand>
        <name>S-adenosyl-L-methionine</name>
        <dbReference type="ChEBI" id="CHEBI:59789"/>
    </ligand>
</feature>
<dbReference type="HAMAP" id="MF_00074">
    <property type="entry name" value="16SrRNA_methyltr_G"/>
    <property type="match status" value="1"/>
</dbReference>
<evidence type="ECO:0000256" key="5">
    <source>
        <dbReference type="ARBA" id="ARBA00022691"/>
    </source>
</evidence>
<dbReference type="InterPro" id="IPR003682">
    <property type="entry name" value="rRNA_ssu_MeTfrase_G"/>
</dbReference>
<dbReference type="PANTHER" id="PTHR31760">
    <property type="entry name" value="S-ADENOSYL-L-METHIONINE-DEPENDENT METHYLTRANSFERASES SUPERFAMILY PROTEIN"/>
    <property type="match status" value="1"/>
</dbReference>
<evidence type="ECO:0000256" key="1">
    <source>
        <dbReference type="ARBA" id="ARBA00022490"/>
    </source>
</evidence>
<keyword evidence="1 6" id="KW-0963">Cytoplasm</keyword>
<keyword evidence="3 6" id="KW-0489">Methyltransferase</keyword>
<dbReference type="GO" id="GO:0070043">
    <property type="term" value="F:rRNA (guanine-N7-)-methyltransferase activity"/>
    <property type="evidence" value="ECO:0007669"/>
    <property type="project" value="UniProtKB-UniRule"/>
</dbReference>
<feature type="binding site" evidence="6">
    <location>
        <begin position="128"/>
        <end position="129"/>
    </location>
    <ligand>
        <name>S-adenosyl-L-methionine</name>
        <dbReference type="ChEBI" id="CHEBI:59789"/>
    </ligand>
</feature>
<evidence type="ECO:0000256" key="4">
    <source>
        <dbReference type="ARBA" id="ARBA00022679"/>
    </source>
</evidence>
<evidence type="ECO:0000313" key="8">
    <source>
        <dbReference type="Proteomes" id="UP000189818"/>
    </source>
</evidence>
<evidence type="ECO:0000313" key="7">
    <source>
        <dbReference type="EMBL" id="SKB73790.1"/>
    </source>
</evidence>
<dbReference type="EC" id="2.1.1.170" evidence="6"/>
<accession>A0A1T5DQE6</accession>
<evidence type="ECO:0000256" key="3">
    <source>
        <dbReference type="ARBA" id="ARBA00022603"/>
    </source>
</evidence>
<dbReference type="InterPro" id="IPR029063">
    <property type="entry name" value="SAM-dependent_MTases_sf"/>
</dbReference>
<keyword evidence="4 6" id="KW-0808">Transferase</keyword>
<reference evidence="8" key="1">
    <citation type="submission" date="2017-02" db="EMBL/GenBank/DDBJ databases">
        <authorList>
            <person name="Varghese N."/>
            <person name="Submissions S."/>
        </authorList>
    </citation>
    <scope>NUCLEOTIDE SEQUENCE [LARGE SCALE GENOMIC DNA]</scope>
    <source>
        <strain evidence="8">UM2</strain>
    </source>
</reference>
<dbReference type="STRING" id="439228.SAMN06295920_105360"/>
<feature type="binding site" evidence="6">
    <location>
        <position position="142"/>
    </location>
    <ligand>
        <name>S-adenosyl-L-methionine</name>
        <dbReference type="ChEBI" id="CHEBI:59789"/>
    </ligand>
</feature>
<comment type="catalytic activity">
    <reaction evidence="6">
        <text>guanosine(527) in 16S rRNA + S-adenosyl-L-methionine = N(7)-methylguanosine(527) in 16S rRNA + S-adenosyl-L-homocysteine</text>
        <dbReference type="Rhea" id="RHEA:42732"/>
        <dbReference type="Rhea" id="RHEA-COMP:10209"/>
        <dbReference type="Rhea" id="RHEA-COMP:10210"/>
        <dbReference type="ChEBI" id="CHEBI:57856"/>
        <dbReference type="ChEBI" id="CHEBI:59789"/>
        <dbReference type="ChEBI" id="CHEBI:74269"/>
        <dbReference type="ChEBI" id="CHEBI:74480"/>
        <dbReference type="EC" id="2.1.1.170"/>
    </reaction>
</comment>
<organism evidence="7 8">
    <name type="scientific">Rhizorhabdus histidinilytica</name>
    <dbReference type="NCBI Taxonomy" id="439228"/>
    <lineage>
        <taxon>Bacteria</taxon>
        <taxon>Pseudomonadati</taxon>
        <taxon>Pseudomonadota</taxon>
        <taxon>Alphaproteobacteria</taxon>
        <taxon>Sphingomonadales</taxon>
        <taxon>Sphingomonadaceae</taxon>
        <taxon>Rhizorhabdus</taxon>
    </lineage>
</organism>
<dbReference type="PANTHER" id="PTHR31760:SF0">
    <property type="entry name" value="S-ADENOSYL-L-METHIONINE-DEPENDENT METHYLTRANSFERASES SUPERFAMILY PROTEIN"/>
    <property type="match status" value="1"/>
</dbReference>
<comment type="function">
    <text evidence="6">Specifically methylates the N7 position of guanine in position 527 of 16S rRNA.</text>
</comment>
<keyword evidence="5 6" id="KW-0949">S-adenosyl-L-methionine</keyword>
<comment type="subcellular location">
    <subcellularLocation>
        <location evidence="6">Cytoplasm</location>
    </subcellularLocation>
</comment>
<dbReference type="EMBL" id="FUYM01000005">
    <property type="protein sequence ID" value="SKB73790.1"/>
    <property type="molecule type" value="Genomic_DNA"/>
</dbReference>
<protein>
    <recommendedName>
        <fullName evidence="6">Ribosomal RNA small subunit methyltransferase G</fullName>
        <ecNumber evidence="6">2.1.1.170</ecNumber>
    </recommendedName>
    <alternativeName>
        <fullName evidence="6">16S rRNA 7-methylguanosine methyltransferase</fullName>
        <shortName evidence="6">16S rRNA m7G methyltransferase</shortName>
    </alternativeName>
</protein>
<feature type="binding site" evidence="6">
    <location>
        <position position="81"/>
    </location>
    <ligand>
        <name>S-adenosyl-L-methionine</name>
        <dbReference type="ChEBI" id="CHEBI:59789"/>
    </ligand>
</feature>
<dbReference type="NCBIfam" id="TIGR00138">
    <property type="entry name" value="rsmG_gidB"/>
    <property type="match status" value="1"/>
</dbReference>
<keyword evidence="2 6" id="KW-0698">rRNA processing</keyword>
<dbReference type="Pfam" id="PF02527">
    <property type="entry name" value="GidB"/>
    <property type="match status" value="1"/>
</dbReference>
<dbReference type="Proteomes" id="UP000189818">
    <property type="component" value="Unassembled WGS sequence"/>
</dbReference>
<gene>
    <name evidence="6" type="primary">rsmG</name>
    <name evidence="7" type="ORF">SAMN06295920_105360</name>
</gene>
<proteinExistence type="inferred from homology"/>
<dbReference type="OrthoDB" id="9808773at2"/>
<name>A0A1T5DQE6_9SPHN</name>
<dbReference type="AlphaFoldDB" id="A0A1T5DQE6"/>
<dbReference type="SUPFAM" id="SSF53335">
    <property type="entry name" value="S-adenosyl-L-methionine-dependent methyltransferases"/>
    <property type="match status" value="1"/>
</dbReference>